<dbReference type="Proteomes" id="UP000002640">
    <property type="component" value="Unassembled WGS sequence"/>
</dbReference>
<reference evidence="2 3" key="1">
    <citation type="journal article" date="2006" name="Science">
        <title>Phytophthora genome sequences uncover evolutionary origins and mechanisms of pathogenesis.</title>
        <authorList>
            <person name="Tyler B.M."/>
            <person name="Tripathy S."/>
            <person name="Zhang X."/>
            <person name="Dehal P."/>
            <person name="Jiang R.H."/>
            <person name="Aerts A."/>
            <person name="Arredondo F.D."/>
            <person name="Baxter L."/>
            <person name="Bensasson D."/>
            <person name="Beynon J.L."/>
            <person name="Chapman J."/>
            <person name="Damasceno C.M."/>
            <person name="Dorrance A.E."/>
            <person name="Dou D."/>
            <person name="Dickerman A.W."/>
            <person name="Dubchak I.L."/>
            <person name="Garbelotto M."/>
            <person name="Gijzen M."/>
            <person name="Gordon S.G."/>
            <person name="Govers F."/>
            <person name="Grunwald N.J."/>
            <person name="Huang W."/>
            <person name="Ivors K.L."/>
            <person name="Jones R.W."/>
            <person name="Kamoun S."/>
            <person name="Krampis K."/>
            <person name="Lamour K.H."/>
            <person name="Lee M.K."/>
            <person name="McDonald W.H."/>
            <person name="Medina M."/>
            <person name="Meijer H.J."/>
            <person name="Nordberg E.K."/>
            <person name="Maclean D.J."/>
            <person name="Ospina-Giraldo M.D."/>
            <person name="Morris P.F."/>
            <person name="Phuntumart V."/>
            <person name="Putnam N.H."/>
            <person name="Rash S."/>
            <person name="Rose J.K."/>
            <person name="Sakihama Y."/>
            <person name="Salamov A.A."/>
            <person name="Savidor A."/>
            <person name="Scheuring C.F."/>
            <person name="Smith B.M."/>
            <person name="Sobral B.W."/>
            <person name="Terry A."/>
            <person name="Torto-Alalibo T.A."/>
            <person name="Win J."/>
            <person name="Xu Z."/>
            <person name="Zhang H."/>
            <person name="Grigoriev I.V."/>
            <person name="Rokhsar D.S."/>
            <person name="Boore J.L."/>
        </authorList>
    </citation>
    <scope>NUCLEOTIDE SEQUENCE [LARGE SCALE GENOMIC DNA]</scope>
    <source>
        <strain evidence="2 3">P6497</strain>
    </source>
</reference>
<proteinExistence type="predicted"/>
<dbReference type="InParanoid" id="G4YRG9"/>
<dbReference type="AlphaFoldDB" id="G4YRG9"/>
<evidence type="ECO:0000256" key="1">
    <source>
        <dbReference type="SAM" id="MobiDB-lite"/>
    </source>
</evidence>
<keyword evidence="3" id="KW-1185">Reference proteome</keyword>
<dbReference type="EMBL" id="JH159152">
    <property type="protein sequence ID" value="EGZ22903.1"/>
    <property type="molecule type" value="Genomic_DNA"/>
</dbReference>
<organism evidence="2 3">
    <name type="scientific">Phytophthora sojae (strain P6497)</name>
    <name type="common">Soybean stem and root rot agent</name>
    <name type="synonym">Phytophthora megasperma f. sp. glycines</name>
    <dbReference type="NCBI Taxonomy" id="1094619"/>
    <lineage>
        <taxon>Eukaryota</taxon>
        <taxon>Sar</taxon>
        <taxon>Stramenopiles</taxon>
        <taxon>Oomycota</taxon>
        <taxon>Peronosporomycetes</taxon>
        <taxon>Peronosporales</taxon>
        <taxon>Peronosporaceae</taxon>
        <taxon>Phytophthora</taxon>
    </lineage>
</organism>
<dbReference type="KEGG" id="psoj:PHYSODRAFT_324195"/>
<evidence type="ECO:0000313" key="2">
    <source>
        <dbReference type="EMBL" id="EGZ22903.1"/>
    </source>
</evidence>
<dbReference type="GeneID" id="20645084"/>
<protein>
    <submittedName>
        <fullName evidence="2">Uncharacterized protein</fullName>
    </submittedName>
</protein>
<gene>
    <name evidence="2" type="ORF">PHYSODRAFT_324195</name>
</gene>
<dbReference type="RefSeq" id="XP_009518191.1">
    <property type="nucleotide sequence ID" value="XM_009519896.1"/>
</dbReference>
<feature type="region of interest" description="Disordered" evidence="1">
    <location>
        <begin position="59"/>
        <end position="78"/>
    </location>
</feature>
<sequence length="78" mass="8271">MVSLYLGGPHPALRNLLQAATTAAAVCWAKIWGGAMNEQSLERVVATYERRTFAIFGANSRQSEPGPARAEKPSGAGL</sequence>
<name>G4YRG9_PHYSP</name>
<accession>G4YRG9</accession>
<evidence type="ECO:0000313" key="3">
    <source>
        <dbReference type="Proteomes" id="UP000002640"/>
    </source>
</evidence>